<accession>Q9RU05</accession>
<dbReference type="EnsemblBacteria" id="AAF11154">
    <property type="protein sequence ID" value="AAF11154"/>
    <property type="gene ID" value="DR_1591"/>
</dbReference>
<protein>
    <submittedName>
        <fullName evidence="1">Uncharacterized protein</fullName>
    </submittedName>
</protein>
<dbReference type="KEGG" id="dra:DR_1591"/>
<evidence type="ECO:0000313" key="2">
    <source>
        <dbReference type="Proteomes" id="UP000002524"/>
    </source>
</evidence>
<sequence length="304" mass="33392">MHKRVGVAALVGALMLAGCGDEMEAHHAGHGTQAATTMSAQEVGGNRFYSKSYDLGDGHIVTYLKMGQNGRPLEIGVKMDEQALNNLPSHVNPSSHCVDTNGNGQIEPETECALGHDFVMPFPAETLALAKSPIKYAMVNYNPLGHGPAKIYDVAHFDLHFYVQSDEDRRNIRLGPCAEVINCEDLKTAQIPLPAGYAPAGFVDVGAVMGMMGNHLVDPNGEEFHGKPFSHTWIWGTYGGKITFLEPMITNSYLKSQPHNQCFTYAMPQKFSEAGYYPQKYCVDFNKGLNEYTVSLENFKYFGS</sequence>
<dbReference type="eggNOG" id="COG1917">
    <property type="taxonomic scope" value="Bacteria"/>
</dbReference>
<dbReference type="PIR" id="H75378">
    <property type="entry name" value="H75378"/>
</dbReference>
<proteinExistence type="predicted"/>
<gene>
    <name evidence="1" type="ordered locus">DR_1591</name>
</gene>
<organism evidence="1 2">
    <name type="scientific">Deinococcus radiodurans (strain ATCC 13939 / DSM 20539 / JCM 16871 / CCUG 27074 / LMG 4051 / NBRC 15346 / NCIMB 9279 / VKM B-1422 / R1)</name>
    <dbReference type="NCBI Taxonomy" id="243230"/>
    <lineage>
        <taxon>Bacteria</taxon>
        <taxon>Thermotogati</taxon>
        <taxon>Deinococcota</taxon>
        <taxon>Deinococci</taxon>
        <taxon>Deinococcales</taxon>
        <taxon>Deinococcaceae</taxon>
        <taxon>Deinococcus</taxon>
    </lineage>
</organism>
<evidence type="ECO:0000313" key="1">
    <source>
        <dbReference type="EMBL" id="AAF11154.1"/>
    </source>
</evidence>
<dbReference type="PIRSF" id="PIRSF015013">
    <property type="entry name" value="UCP015013"/>
    <property type="match status" value="1"/>
</dbReference>
<dbReference type="STRING" id="243230.DR_1591"/>
<dbReference type="PaxDb" id="243230-DR_1591"/>
<dbReference type="Proteomes" id="UP000002524">
    <property type="component" value="Chromosome 1"/>
</dbReference>
<dbReference type="GeneID" id="69517830"/>
<dbReference type="InParanoid" id="Q9RU05"/>
<dbReference type="OrthoDB" id="2867208at2"/>
<dbReference type="RefSeq" id="WP_010888230.1">
    <property type="nucleotide sequence ID" value="NC_001263.1"/>
</dbReference>
<name>Q9RU05_DEIRA</name>
<dbReference type="PROSITE" id="PS51257">
    <property type="entry name" value="PROKAR_LIPOPROTEIN"/>
    <property type="match status" value="1"/>
</dbReference>
<dbReference type="AlphaFoldDB" id="Q9RU05"/>
<dbReference type="EMBL" id="AE000513">
    <property type="protein sequence ID" value="AAF11154.1"/>
    <property type="molecule type" value="Genomic_DNA"/>
</dbReference>
<dbReference type="PATRIC" id="fig|243230.17.peg.1795"/>
<dbReference type="HOGENOM" id="CLU_070317_0_0_0"/>
<dbReference type="InterPro" id="IPR016627">
    <property type="entry name" value="UCP015013"/>
</dbReference>
<reference evidence="1 2" key="1">
    <citation type="journal article" date="1999" name="Science">
        <title>Genome sequence of the radioresistant bacterium Deinococcus radiodurans R1.</title>
        <authorList>
            <person name="White O."/>
            <person name="Eisen J.A."/>
            <person name="Heidelberg J.F."/>
            <person name="Hickey E.K."/>
            <person name="Peterson J.D."/>
            <person name="Dodson R.J."/>
            <person name="Haft D.H."/>
            <person name="Gwinn M.L."/>
            <person name="Nelson W.C."/>
            <person name="Richardson D.L."/>
            <person name="Moffat K.S."/>
            <person name="Qin H."/>
            <person name="Jiang L."/>
            <person name="Pamphile W."/>
            <person name="Crosby M."/>
            <person name="Shen M."/>
            <person name="Vamathevan J.J."/>
            <person name="Lam P."/>
            <person name="McDonald L."/>
            <person name="Utterback T."/>
            <person name="Zalewski C."/>
            <person name="Makarova K.S."/>
            <person name="Aravind L."/>
            <person name="Daly M.J."/>
            <person name="Minton K.W."/>
            <person name="Fleischmann R.D."/>
            <person name="Ketchum K.A."/>
            <person name="Nelson K.E."/>
            <person name="Salzberg S."/>
            <person name="Smith H.O."/>
            <person name="Venter J.C."/>
            <person name="Fraser C.M."/>
        </authorList>
    </citation>
    <scope>NUCLEOTIDE SEQUENCE [LARGE SCALE GENOMIC DNA]</scope>
    <source>
        <strain evidence="2">ATCC 13939 / DSM 20539 / JCM 16871 / LMG 4051 / NBRC 15346 / NCIMB 9279 / R1 / VKM B-1422</strain>
    </source>
</reference>
<keyword evidence="2" id="KW-1185">Reference proteome</keyword>